<evidence type="ECO:0000313" key="2">
    <source>
        <dbReference type="EMBL" id="RST73125.1"/>
    </source>
</evidence>
<dbReference type="InterPro" id="IPR002035">
    <property type="entry name" value="VWF_A"/>
</dbReference>
<dbReference type="EMBL" id="QYTV02000006">
    <property type="protein sequence ID" value="RST73125.1"/>
    <property type="molecule type" value="Genomic_DNA"/>
</dbReference>
<dbReference type="PANTHER" id="PTHR41248:SF1">
    <property type="entry name" value="NORD PROTEIN"/>
    <property type="match status" value="1"/>
</dbReference>
<dbReference type="SMART" id="SM00327">
    <property type="entry name" value="VWA"/>
    <property type="match status" value="1"/>
</dbReference>
<organism evidence="2 3">
    <name type="scientific">Siminovitchia acidinfaciens</name>
    <dbReference type="NCBI Taxonomy" id="2321395"/>
    <lineage>
        <taxon>Bacteria</taxon>
        <taxon>Bacillati</taxon>
        <taxon>Bacillota</taxon>
        <taxon>Bacilli</taxon>
        <taxon>Bacillales</taxon>
        <taxon>Bacillaceae</taxon>
        <taxon>Siminovitchia</taxon>
    </lineage>
</organism>
<sequence length="638" mass="73275">MYRFIDFNDEKADTFLLLELTDLAKTLASSPLFEAAIRVHSYLSMNNHKVYVSHFWNHRPEQDKKAGMKSDIYLRALGNKKFTDFQVIDTFIRKVQSSGLSNFSAQLLMLAEDLRIEELCKKERPGTVSDFNIRRKIYNEYFSSQLVVNLEKNLYPDALFNLIYLILNSGNPFFSIPSFNEEIDRAIPIIRGQLELLFETKSTRDCIDVCTNVIEITASVLSSDMINEYFHLPNPEQNMSADDTFSDLVRKDPLQNNDTAEEKAGGNEEVHSDKMNTWHRETESPGKSFMQFELEQGTRTDISGGSEREGEEGDQALALIQGRSKQTENRDYSRLEMSGQADSKFGQGKNKYGSANKNARAIFLEANRPYQAALSSYSKLENEVKFYHKKLKNIIKRMMEKKETDHRTQLQMGRLGNNLLSYFIDEHPKLFYKKFEPGKEINAAFSLLVDCSASMFDKMDETKRGIVLFHEALKAVSVPHEIIGFWEDANEAVTHDQPNYFFQAIPFSKSLLHRSGPEIMQLEAMEDNRDGYAIRIMAERLLKRSEKQKFLIVFSDGEPAAFDYDNGIVDTHEAVMEVRKMGIEVFNIFLSNSGLEPEQKRVFENIYGNRSIVAPYVDELPEVLFPLLKKLLNQSING</sequence>
<gene>
    <name evidence="2" type="ORF">D4T97_014715</name>
</gene>
<dbReference type="Gene3D" id="3.40.50.410">
    <property type="entry name" value="von Willebrand factor, type A domain"/>
    <property type="match status" value="1"/>
</dbReference>
<dbReference type="RefSeq" id="WP_126051507.1">
    <property type="nucleotide sequence ID" value="NZ_QYTV02000006.1"/>
</dbReference>
<comment type="caution">
    <text evidence="2">The sequence shown here is derived from an EMBL/GenBank/DDBJ whole genome shotgun (WGS) entry which is preliminary data.</text>
</comment>
<feature type="domain" description="VWFA" evidence="1">
    <location>
        <begin position="442"/>
        <end position="632"/>
    </location>
</feature>
<dbReference type="Proteomes" id="UP000287156">
    <property type="component" value="Unassembled WGS sequence"/>
</dbReference>
<evidence type="ECO:0000259" key="1">
    <source>
        <dbReference type="SMART" id="SM00327"/>
    </source>
</evidence>
<dbReference type="CDD" id="cd01454">
    <property type="entry name" value="vWA_norD_type"/>
    <property type="match status" value="1"/>
</dbReference>
<keyword evidence="3" id="KW-1185">Reference proteome</keyword>
<name>A0A429XXC4_9BACI</name>
<dbReference type="SUPFAM" id="SSF53300">
    <property type="entry name" value="vWA-like"/>
    <property type="match status" value="1"/>
</dbReference>
<dbReference type="PANTHER" id="PTHR41248">
    <property type="entry name" value="NORD PROTEIN"/>
    <property type="match status" value="1"/>
</dbReference>
<dbReference type="InterPro" id="IPR036465">
    <property type="entry name" value="vWFA_dom_sf"/>
</dbReference>
<reference evidence="2" key="1">
    <citation type="submission" date="2018-12" db="EMBL/GenBank/DDBJ databases">
        <authorList>
            <person name="Sun L."/>
            <person name="Chen Z."/>
        </authorList>
    </citation>
    <scope>NUCLEOTIDE SEQUENCE [LARGE SCALE GENOMIC DNA]</scope>
    <source>
        <strain evidence="2">3-2-2</strain>
    </source>
</reference>
<dbReference type="InterPro" id="IPR051928">
    <property type="entry name" value="NorD/CobT"/>
</dbReference>
<accession>A0A429XXC4</accession>
<protein>
    <recommendedName>
        <fullName evidence="1">VWFA domain-containing protein</fullName>
    </recommendedName>
</protein>
<evidence type="ECO:0000313" key="3">
    <source>
        <dbReference type="Proteomes" id="UP000287156"/>
    </source>
</evidence>
<proteinExistence type="predicted"/>
<dbReference type="AlphaFoldDB" id="A0A429XXC4"/>
<dbReference type="OrthoDB" id="2370292at2"/>